<dbReference type="OrthoDB" id="9806170at2"/>
<dbReference type="Proteomes" id="UP000220828">
    <property type="component" value="Unassembled WGS sequence"/>
</dbReference>
<name>A0A2H3KW04_9FLAO</name>
<dbReference type="CDD" id="cd08645">
    <property type="entry name" value="FMT_core_GART"/>
    <property type="match status" value="1"/>
</dbReference>
<evidence type="ECO:0000256" key="6">
    <source>
        <dbReference type="ARBA" id="ARBA00041324"/>
    </source>
</evidence>
<gene>
    <name evidence="10" type="ORF">B0A77_11765</name>
</gene>
<comment type="similarity">
    <text evidence="5">Belongs to the GART family.</text>
</comment>
<keyword evidence="3 10" id="KW-0808">Transferase</keyword>
<evidence type="ECO:0000256" key="4">
    <source>
        <dbReference type="ARBA" id="ARBA00022755"/>
    </source>
</evidence>
<evidence type="ECO:0000313" key="11">
    <source>
        <dbReference type="Proteomes" id="UP000220828"/>
    </source>
</evidence>
<reference evidence="10 11" key="1">
    <citation type="submission" date="2017-09" db="EMBL/GenBank/DDBJ databases">
        <title>Whole genomes of Flavobacteriaceae.</title>
        <authorList>
            <person name="Stine C."/>
            <person name="Li C."/>
            <person name="Tadesse D."/>
        </authorList>
    </citation>
    <scope>NUCLEOTIDE SEQUENCE [LARGE SCALE GENOMIC DNA]</scope>
    <source>
        <strain evidence="10 11">ATCC 35036</strain>
    </source>
</reference>
<dbReference type="InterPro" id="IPR001555">
    <property type="entry name" value="GART_AS"/>
</dbReference>
<comment type="catalytic activity">
    <reaction evidence="8">
        <text>N(1)-(5-phospho-beta-D-ribosyl)glycinamide + (6R)-10-formyltetrahydrofolate = N(2)-formyl-N(1)-(5-phospho-beta-D-ribosyl)glycinamide + (6S)-5,6,7,8-tetrahydrofolate + H(+)</text>
        <dbReference type="Rhea" id="RHEA:15053"/>
        <dbReference type="ChEBI" id="CHEBI:15378"/>
        <dbReference type="ChEBI" id="CHEBI:57453"/>
        <dbReference type="ChEBI" id="CHEBI:143788"/>
        <dbReference type="ChEBI" id="CHEBI:147286"/>
        <dbReference type="ChEBI" id="CHEBI:195366"/>
        <dbReference type="EC" id="2.1.2.2"/>
    </reaction>
</comment>
<dbReference type="InterPro" id="IPR002376">
    <property type="entry name" value="Formyl_transf_N"/>
</dbReference>
<dbReference type="GO" id="GO:0005829">
    <property type="term" value="C:cytosol"/>
    <property type="evidence" value="ECO:0007669"/>
    <property type="project" value="TreeGrafter"/>
</dbReference>
<dbReference type="AlphaFoldDB" id="A0A2H3KW04"/>
<sequence>MKKVLIFASGSGTNAENIIIHSQKSNLFGVQAVCCNNPNALVLEKAKKQNIPTFVFDKNDILLGKLTQKINEFCPDLIVLAGFLWKFPEEIVLQYPNRIINVHPALLPQYGGKGMYGMHVHRAVFDNHETETGITIHFVNENYDEGQIIFQEKVSITDCLGPEDIAVKIHELEQQFFPIVIEAILSKMTS</sequence>
<dbReference type="UniPathway" id="UPA00074">
    <property type="reaction ID" value="UER00126"/>
</dbReference>
<dbReference type="Gene3D" id="3.40.50.170">
    <property type="entry name" value="Formyl transferase, N-terminal domain"/>
    <property type="match status" value="1"/>
</dbReference>
<comment type="pathway">
    <text evidence="1">Purine metabolism; IMP biosynthesis via de novo pathway; N(2)-formyl-N(1)-(5-phospho-D-ribosyl)glycinamide from N(1)-(5-phospho-D-ribosyl)glycinamide (10-formyl THF route): step 1/1.</text>
</comment>
<dbReference type="GO" id="GO:0006189">
    <property type="term" value="P:'de novo' IMP biosynthetic process"/>
    <property type="evidence" value="ECO:0007669"/>
    <property type="project" value="UniProtKB-UniPathway"/>
</dbReference>
<organism evidence="10 11">
    <name type="scientific">Flavobacterium branchiophilum</name>
    <dbReference type="NCBI Taxonomy" id="55197"/>
    <lineage>
        <taxon>Bacteria</taxon>
        <taxon>Pseudomonadati</taxon>
        <taxon>Bacteroidota</taxon>
        <taxon>Flavobacteriia</taxon>
        <taxon>Flavobacteriales</taxon>
        <taxon>Flavobacteriaceae</taxon>
        <taxon>Flavobacterium</taxon>
    </lineage>
</organism>
<feature type="domain" description="Formyl transferase N-terminal" evidence="9">
    <location>
        <begin position="2"/>
        <end position="180"/>
    </location>
</feature>
<dbReference type="Pfam" id="PF00551">
    <property type="entry name" value="Formyl_trans_N"/>
    <property type="match status" value="1"/>
</dbReference>
<comment type="caution">
    <text evidence="10">The sequence shown here is derived from an EMBL/GenBank/DDBJ whole genome shotgun (WGS) entry which is preliminary data.</text>
</comment>
<dbReference type="InterPro" id="IPR036477">
    <property type="entry name" value="Formyl_transf_N_sf"/>
</dbReference>
<evidence type="ECO:0000256" key="2">
    <source>
        <dbReference type="ARBA" id="ARBA00012254"/>
    </source>
</evidence>
<dbReference type="SUPFAM" id="SSF53328">
    <property type="entry name" value="Formyltransferase"/>
    <property type="match status" value="1"/>
</dbReference>
<evidence type="ECO:0000313" key="10">
    <source>
        <dbReference type="EMBL" id="PDS23086.1"/>
    </source>
</evidence>
<evidence type="ECO:0000259" key="9">
    <source>
        <dbReference type="Pfam" id="PF00551"/>
    </source>
</evidence>
<dbReference type="PANTHER" id="PTHR43369:SF2">
    <property type="entry name" value="PHOSPHORIBOSYLGLYCINAMIDE FORMYLTRANSFERASE"/>
    <property type="match status" value="1"/>
</dbReference>
<accession>A0A2H3KW04</accession>
<dbReference type="EC" id="2.1.2.2" evidence="2"/>
<dbReference type="EMBL" id="PCMW01000069">
    <property type="protein sequence ID" value="PDS23086.1"/>
    <property type="molecule type" value="Genomic_DNA"/>
</dbReference>
<evidence type="ECO:0000256" key="1">
    <source>
        <dbReference type="ARBA" id="ARBA00005054"/>
    </source>
</evidence>
<dbReference type="RefSeq" id="WP_097554572.1">
    <property type="nucleotide sequence ID" value="NZ_PCMW01000069.1"/>
</dbReference>
<dbReference type="InterPro" id="IPR004607">
    <property type="entry name" value="GART"/>
</dbReference>
<protein>
    <recommendedName>
        <fullName evidence="2">phosphoribosylglycinamide formyltransferase 1</fullName>
        <ecNumber evidence="2">2.1.2.2</ecNumber>
    </recommendedName>
    <alternativeName>
        <fullName evidence="7">5'-phosphoribosylglycinamide transformylase</fullName>
    </alternativeName>
    <alternativeName>
        <fullName evidence="6">GAR transformylase</fullName>
    </alternativeName>
</protein>
<keyword evidence="4" id="KW-0658">Purine biosynthesis</keyword>
<evidence type="ECO:0000256" key="5">
    <source>
        <dbReference type="ARBA" id="ARBA00038440"/>
    </source>
</evidence>
<evidence type="ECO:0000256" key="7">
    <source>
        <dbReference type="ARBA" id="ARBA00041682"/>
    </source>
</evidence>
<dbReference type="PROSITE" id="PS00373">
    <property type="entry name" value="GART"/>
    <property type="match status" value="1"/>
</dbReference>
<dbReference type="PANTHER" id="PTHR43369">
    <property type="entry name" value="PHOSPHORIBOSYLGLYCINAMIDE FORMYLTRANSFERASE"/>
    <property type="match status" value="1"/>
</dbReference>
<proteinExistence type="inferred from homology"/>
<dbReference type="GO" id="GO:0004644">
    <property type="term" value="F:phosphoribosylglycinamide formyltransferase activity"/>
    <property type="evidence" value="ECO:0007669"/>
    <property type="project" value="UniProtKB-EC"/>
</dbReference>
<evidence type="ECO:0000256" key="3">
    <source>
        <dbReference type="ARBA" id="ARBA00022679"/>
    </source>
</evidence>
<evidence type="ECO:0000256" key="8">
    <source>
        <dbReference type="ARBA" id="ARBA00047664"/>
    </source>
</evidence>